<reference evidence="16 17" key="1">
    <citation type="submission" date="2013-11" db="EMBL/GenBank/DDBJ databases">
        <title>The Damaraland mole rat (Fukomys damarensis) genome and evolution of African mole rats.</title>
        <authorList>
            <person name="Gladyshev V.N."/>
            <person name="Fang X."/>
        </authorList>
    </citation>
    <scope>NUCLEOTIDE SEQUENCE [LARGE SCALE GENOMIC DNA]</scope>
    <source>
        <tissue evidence="16">Liver</tissue>
    </source>
</reference>
<comment type="function">
    <text evidence="12">Receptor for both interleukin 4 and interleukin 13. Couples to the JAK1/2/3-STAT6 pathway. The IL4 response is involved in promoting Th2 differentiation. The IL4/IL13 responses are involved in regulating IgE production and, chemokine and mucus production at sites of allergic inflammation. In certain cell types, can signal through activation of insulin receptor substrates, IRS1/IRS2.</text>
</comment>
<feature type="transmembrane region" description="Helical" evidence="14">
    <location>
        <begin position="314"/>
        <end position="334"/>
    </location>
</feature>
<keyword evidence="4" id="KW-0597">Phosphoprotein</keyword>
<dbReference type="GO" id="GO:0002532">
    <property type="term" value="P:production of molecular mediator involved in inflammatory response"/>
    <property type="evidence" value="ECO:0007669"/>
    <property type="project" value="InterPro"/>
</dbReference>
<evidence type="ECO:0000256" key="11">
    <source>
        <dbReference type="ARBA" id="ARBA00023180"/>
    </source>
</evidence>
<dbReference type="InterPro" id="IPR013783">
    <property type="entry name" value="Ig-like_fold"/>
</dbReference>
<dbReference type="PROSITE" id="PS50853">
    <property type="entry name" value="FN3"/>
    <property type="match status" value="1"/>
</dbReference>
<dbReference type="AlphaFoldDB" id="A0A091DTD1"/>
<evidence type="ECO:0000256" key="3">
    <source>
        <dbReference type="ARBA" id="ARBA00018975"/>
    </source>
</evidence>
<dbReference type="InterPro" id="IPR036116">
    <property type="entry name" value="FN3_sf"/>
</dbReference>
<dbReference type="Proteomes" id="UP000028990">
    <property type="component" value="Unassembled WGS sequence"/>
</dbReference>
<evidence type="ECO:0000256" key="12">
    <source>
        <dbReference type="ARBA" id="ARBA00025115"/>
    </source>
</evidence>
<evidence type="ECO:0000256" key="14">
    <source>
        <dbReference type="SAM" id="Phobius"/>
    </source>
</evidence>
<dbReference type="PROSITE" id="PS01355">
    <property type="entry name" value="HEMATOPO_REC_S_F1"/>
    <property type="match status" value="1"/>
</dbReference>
<evidence type="ECO:0000256" key="4">
    <source>
        <dbReference type="ARBA" id="ARBA00022553"/>
    </source>
</evidence>
<evidence type="ECO:0000259" key="15">
    <source>
        <dbReference type="PROSITE" id="PS50853"/>
    </source>
</evidence>
<evidence type="ECO:0000313" key="17">
    <source>
        <dbReference type="Proteomes" id="UP000028990"/>
    </source>
</evidence>
<dbReference type="Pfam" id="PF09238">
    <property type="entry name" value="IL4Ra_N"/>
    <property type="match status" value="1"/>
</dbReference>
<accession>A0A091DTD1</accession>
<feature type="region of interest" description="Disordered" evidence="13">
    <location>
        <begin position="1"/>
        <end position="21"/>
    </location>
</feature>
<feature type="region of interest" description="Disordered" evidence="13">
    <location>
        <begin position="447"/>
        <end position="507"/>
    </location>
</feature>
<organism evidence="16 17">
    <name type="scientific">Fukomys damarensis</name>
    <name type="common">Damaraland mole rat</name>
    <name type="synonym">Cryptomys damarensis</name>
    <dbReference type="NCBI Taxonomy" id="885580"/>
    <lineage>
        <taxon>Eukaryota</taxon>
        <taxon>Metazoa</taxon>
        <taxon>Chordata</taxon>
        <taxon>Craniata</taxon>
        <taxon>Vertebrata</taxon>
        <taxon>Euteleostomi</taxon>
        <taxon>Mammalia</taxon>
        <taxon>Eutheria</taxon>
        <taxon>Euarchontoglires</taxon>
        <taxon>Glires</taxon>
        <taxon>Rodentia</taxon>
        <taxon>Hystricomorpha</taxon>
        <taxon>Bathyergidae</taxon>
        <taxon>Fukomys</taxon>
    </lineage>
</organism>
<name>A0A091DTD1_FUKDA</name>
<keyword evidence="10 16" id="KW-0675">Receptor</keyword>
<dbReference type="GO" id="GO:0009897">
    <property type="term" value="C:external side of plasma membrane"/>
    <property type="evidence" value="ECO:0007669"/>
    <property type="project" value="TreeGrafter"/>
</dbReference>
<dbReference type="GO" id="GO:0004896">
    <property type="term" value="F:cytokine receptor activity"/>
    <property type="evidence" value="ECO:0007669"/>
    <property type="project" value="InterPro"/>
</dbReference>
<comment type="subcellular location">
    <subcellularLocation>
        <location evidence="1">Membrane</location>
        <topology evidence="1">Single-pass type I membrane protein</topology>
    </subcellularLocation>
</comment>
<sequence>MIRLVTVPPTAPLPSQSENKQAVTSLDVEDPPILLCTAVLHFSVADTPQTYGMFCSRALASSPGCCVHSTWRQRLPMGWLRSGLPFPVSCLALVWVAGCGSLKVLQKPTCFSDYLSLSTCEWQLDQALECRATLHLFYQLLFNPDPYEESHVCVPENSAAAACVCHMGLENLVTSDTYQLDLWAGRQLLWRYNFTPSQHVKARAPVNLTLSTNVSSGWLLSWSNLYPPWNYLHNRLTYQVHVASESQPEHVKVYNVTYKETTLHLEARDLASGVTYTARVRALAQLDGSTWSAWSPGATWENYYGQPLEQRLKMGLVIACFVVALVCLSCYCSVTRIKREWWDQIPNPACSPAVAIVIQGPQVSAWEKRPRGQQPGKCPHWKTCLTKLLPCLLEHGVKKDEDLPKAARNRALNGPGKSAWSPVEVSKTVLLPETISVVRCVELFEAPRKAEEEDEEEEEEEDEEEGLLEEHKTALPFPPAPGSAHSSSQAPKGVGLLPAGSPSARVS</sequence>
<keyword evidence="8 14" id="KW-0472">Membrane</keyword>
<dbReference type="InterPro" id="IPR003531">
    <property type="entry name" value="Hempt_rcpt_S_F1_CS"/>
</dbReference>
<protein>
    <recommendedName>
        <fullName evidence="3">Interleukin-4 receptor subunit alpha</fullName>
    </recommendedName>
</protein>
<evidence type="ECO:0000256" key="8">
    <source>
        <dbReference type="ARBA" id="ARBA00023136"/>
    </source>
</evidence>
<evidence type="ECO:0000256" key="6">
    <source>
        <dbReference type="ARBA" id="ARBA00022729"/>
    </source>
</evidence>
<evidence type="ECO:0000313" key="16">
    <source>
        <dbReference type="EMBL" id="KFO33540.1"/>
    </source>
</evidence>
<keyword evidence="11" id="KW-0325">Glycoprotein</keyword>
<dbReference type="Gene3D" id="2.60.40.10">
    <property type="entry name" value="Immunoglobulins"/>
    <property type="match status" value="2"/>
</dbReference>
<proteinExistence type="inferred from homology"/>
<feature type="domain" description="Fibronectin type-III" evidence="15">
    <location>
        <begin position="204"/>
        <end position="302"/>
    </location>
</feature>
<keyword evidence="17" id="KW-1185">Reference proteome</keyword>
<dbReference type="PANTHER" id="PTHR23037">
    <property type="entry name" value="CYTOKINE RECEPTOR"/>
    <property type="match status" value="1"/>
</dbReference>
<dbReference type="InterPro" id="IPR015319">
    <property type="entry name" value="IL-4_rcpt-alpha_N"/>
</dbReference>
<dbReference type="SUPFAM" id="SSF49265">
    <property type="entry name" value="Fibronectin type III"/>
    <property type="match status" value="2"/>
</dbReference>
<keyword evidence="9" id="KW-1015">Disulfide bond</keyword>
<evidence type="ECO:0000256" key="2">
    <source>
        <dbReference type="ARBA" id="ARBA00008280"/>
    </source>
</evidence>
<keyword evidence="5 14" id="KW-0812">Transmembrane</keyword>
<evidence type="ECO:0000256" key="13">
    <source>
        <dbReference type="SAM" id="MobiDB-lite"/>
    </source>
</evidence>
<dbReference type="InterPro" id="IPR003961">
    <property type="entry name" value="FN3_dom"/>
</dbReference>
<dbReference type="PANTHER" id="PTHR23037:SF32">
    <property type="entry name" value="INTERLEUKIN-4 RECEPTOR SUBUNIT ALPHA"/>
    <property type="match status" value="1"/>
</dbReference>
<evidence type="ECO:0000256" key="9">
    <source>
        <dbReference type="ARBA" id="ARBA00023157"/>
    </source>
</evidence>
<feature type="compositionally biased region" description="Acidic residues" evidence="13">
    <location>
        <begin position="452"/>
        <end position="467"/>
    </location>
</feature>
<dbReference type="eggNOG" id="ENOG502S3Y8">
    <property type="taxonomic scope" value="Eukaryota"/>
</dbReference>
<evidence type="ECO:0000256" key="5">
    <source>
        <dbReference type="ARBA" id="ARBA00022692"/>
    </source>
</evidence>
<keyword evidence="6" id="KW-0732">Signal</keyword>
<evidence type="ECO:0000256" key="7">
    <source>
        <dbReference type="ARBA" id="ARBA00022989"/>
    </source>
</evidence>
<dbReference type="CDD" id="cd00063">
    <property type="entry name" value="FN3"/>
    <property type="match status" value="1"/>
</dbReference>
<dbReference type="EMBL" id="KN122083">
    <property type="protein sequence ID" value="KFO33540.1"/>
    <property type="molecule type" value="Genomic_DNA"/>
</dbReference>
<evidence type="ECO:0000256" key="1">
    <source>
        <dbReference type="ARBA" id="ARBA00004479"/>
    </source>
</evidence>
<evidence type="ECO:0000256" key="10">
    <source>
        <dbReference type="ARBA" id="ARBA00023170"/>
    </source>
</evidence>
<gene>
    <name evidence="16" type="ORF">H920_05077</name>
</gene>
<comment type="similarity">
    <text evidence="2">Belongs to the type I cytokine receptor family. Type 4 subfamily.</text>
</comment>
<keyword evidence="7 14" id="KW-1133">Transmembrane helix</keyword>